<comment type="caution">
    <text evidence="2">The sequence shown here is derived from an EMBL/GenBank/DDBJ whole genome shotgun (WGS) entry which is preliminary data.</text>
</comment>
<evidence type="ECO:0008006" key="4">
    <source>
        <dbReference type="Google" id="ProtNLM"/>
    </source>
</evidence>
<dbReference type="AlphaFoldDB" id="A0ABD2Q6D2"/>
<evidence type="ECO:0000256" key="1">
    <source>
        <dbReference type="SAM" id="Coils"/>
    </source>
</evidence>
<sequence length="339" mass="38658">MDILKKNLTNDVILEACQQSVDKDKLSLLAPAVNLNIISKAWPKKTTLKAIDIRRPENITVCVIVKDMDPKQPDETIDYFKTLLRKELLTEPISLPKITFMPLIELTLNYQSYDSRRRLYATFDLFIVDKRIAHRVPNKLGNSFFTGLSSKFPIYADLRRSRMSRILAYAIHSQSIVINTHGSSSTQHVGLSDMDASDIHHNCIKICTEVFSKWPGGKENIRSVYLQCEKKSIPLYYDKTSAPAETVVENLITSTRVCKNLKKLPKKKIPVLSSNRVGLVKKLAESDKKLMKKSNQFQDLTQNLKKKKKNKFVFKTVSDKVLKAVMNDLPKSNNCILSK</sequence>
<protein>
    <recommendedName>
        <fullName evidence="4">Ribosomal L1 domain-containing protein 1</fullName>
    </recommendedName>
</protein>
<dbReference type="EMBL" id="JBJKFK010000863">
    <property type="protein sequence ID" value="KAL3314953.1"/>
    <property type="molecule type" value="Genomic_DNA"/>
</dbReference>
<feature type="coiled-coil region" evidence="1">
    <location>
        <begin position="283"/>
        <end position="310"/>
    </location>
</feature>
<dbReference type="Pfam" id="PF00687">
    <property type="entry name" value="Ribosomal_L1"/>
    <property type="match status" value="1"/>
</dbReference>
<organism evidence="2 3">
    <name type="scientific">Cichlidogyrus casuarinus</name>
    <dbReference type="NCBI Taxonomy" id="1844966"/>
    <lineage>
        <taxon>Eukaryota</taxon>
        <taxon>Metazoa</taxon>
        <taxon>Spiralia</taxon>
        <taxon>Lophotrochozoa</taxon>
        <taxon>Platyhelminthes</taxon>
        <taxon>Monogenea</taxon>
        <taxon>Monopisthocotylea</taxon>
        <taxon>Dactylogyridea</taxon>
        <taxon>Ancyrocephalidae</taxon>
        <taxon>Cichlidogyrus</taxon>
    </lineage>
</organism>
<dbReference type="Proteomes" id="UP001626550">
    <property type="component" value="Unassembled WGS sequence"/>
</dbReference>
<name>A0ABD2Q6D2_9PLAT</name>
<accession>A0ABD2Q6D2</accession>
<evidence type="ECO:0000313" key="3">
    <source>
        <dbReference type="Proteomes" id="UP001626550"/>
    </source>
</evidence>
<dbReference type="SUPFAM" id="SSF56808">
    <property type="entry name" value="Ribosomal protein L1"/>
    <property type="match status" value="1"/>
</dbReference>
<dbReference type="InterPro" id="IPR028364">
    <property type="entry name" value="Ribosomal_uL1/biogenesis"/>
</dbReference>
<evidence type="ECO:0000313" key="2">
    <source>
        <dbReference type="EMBL" id="KAL3314953.1"/>
    </source>
</evidence>
<proteinExistence type="predicted"/>
<keyword evidence="1" id="KW-0175">Coiled coil</keyword>
<gene>
    <name evidence="2" type="ORF">Ciccas_006423</name>
</gene>
<dbReference type="InterPro" id="IPR023674">
    <property type="entry name" value="Ribosomal_uL1-like"/>
</dbReference>
<keyword evidence="3" id="KW-1185">Reference proteome</keyword>
<reference evidence="2 3" key="1">
    <citation type="submission" date="2024-11" db="EMBL/GenBank/DDBJ databases">
        <title>Adaptive evolution of stress response genes in parasites aligns with host niche diversity.</title>
        <authorList>
            <person name="Hahn C."/>
            <person name="Resl P."/>
        </authorList>
    </citation>
    <scope>NUCLEOTIDE SEQUENCE [LARGE SCALE GENOMIC DNA]</scope>
    <source>
        <strain evidence="2">EGGRZ-B1_66</strain>
        <tissue evidence="2">Body</tissue>
    </source>
</reference>